<evidence type="ECO:0000256" key="2">
    <source>
        <dbReference type="ARBA" id="ARBA00004787"/>
    </source>
</evidence>
<dbReference type="InterPro" id="IPR029044">
    <property type="entry name" value="Nucleotide-diphossugar_trans"/>
</dbReference>
<proteinExistence type="inferred from homology"/>
<gene>
    <name evidence="7 8" type="primary">ispD</name>
    <name evidence="8" type="ORF">ACFQDO_06265</name>
</gene>
<dbReference type="InterPro" id="IPR034683">
    <property type="entry name" value="IspD/TarI"/>
</dbReference>
<dbReference type="InterPro" id="IPR001228">
    <property type="entry name" value="IspD"/>
</dbReference>
<feature type="site" description="Transition state stabilizer" evidence="7">
    <location>
        <position position="15"/>
    </location>
</feature>
<feature type="site" description="Positions MEP for the nucleophilic attack" evidence="7">
    <location>
        <position position="149"/>
    </location>
</feature>
<organism evidence="8 9">
    <name type="scientific">Angustibacter luteus</name>
    <dbReference type="NCBI Taxonomy" id="658456"/>
    <lineage>
        <taxon>Bacteria</taxon>
        <taxon>Bacillati</taxon>
        <taxon>Actinomycetota</taxon>
        <taxon>Actinomycetes</taxon>
        <taxon>Kineosporiales</taxon>
        <taxon>Kineosporiaceae</taxon>
    </lineage>
</organism>
<dbReference type="PANTHER" id="PTHR32125:SF4">
    <property type="entry name" value="2-C-METHYL-D-ERYTHRITOL 4-PHOSPHATE CYTIDYLYLTRANSFERASE, CHLOROPLASTIC"/>
    <property type="match status" value="1"/>
</dbReference>
<protein>
    <recommendedName>
        <fullName evidence="7">2-C-methyl-D-erythritol 4-phosphate cytidylyltransferase</fullName>
        <ecNumber evidence="7">2.7.7.60</ecNumber>
    </recommendedName>
    <alternativeName>
        <fullName evidence="7">4-diphosphocytidyl-2C-methyl-D-erythritol synthase</fullName>
    </alternativeName>
    <alternativeName>
        <fullName evidence="7">MEP cytidylyltransferase</fullName>
        <shortName evidence="7">MCT</shortName>
    </alternativeName>
</protein>
<dbReference type="RefSeq" id="WP_345718208.1">
    <property type="nucleotide sequence ID" value="NZ_BAABFP010000008.1"/>
</dbReference>
<evidence type="ECO:0000256" key="6">
    <source>
        <dbReference type="ARBA" id="ARBA00023229"/>
    </source>
</evidence>
<dbReference type="EMBL" id="JBHSRD010000003">
    <property type="protein sequence ID" value="MFC6006732.1"/>
    <property type="molecule type" value="Genomic_DNA"/>
</dbReference>
<dbReference type="Pfam" id="PF01128">
    <property type="entry name" value="IspD"/>
    <property type="match status" value="1"/>
</dbReference>
<dbReference type="PROSITE" id="PS01295">
    <property type="entry name" value="ISPD"/>
    <property type="match status" value="1"/>
</dbReference>
<dbReference type="Proteomes" id="UP001596189">
    <property type="component" value="Unassembled WGS sequence"/>
</dbReference>
<dbReference type="InterPro" id="IPR018294">
    <property type="entry name" value="ISPD_synthase_CS"/>
</dbReference>
<dbReference type="InterPro" id="IPR050088">
    <property type="entry name" value="IspD/TarI_cytidylyltransf_bact"/>
</dbReference>
<accession>A0ABW1JCW9</accession>
<dbReference type="SUPFAM" id="SSF53448">
    <property type="entry name" value="Nucleotide-diphospho-sugar transferases"/>
    <property type="match status" value="1"/>
</dbReference>
<comment type="similarity">
    <text evidence="3 7">Belongs to the IspD/TarI cytidylyltransferase family. IspD subfamily.</text>
</comment>
<dbReference type="Gene3D" id="3.90.550.10">
    <property type="entry name" value="Spore Coat Polysaccharide Biosynthesis Protein SpsA, Chain A"/>
    <property type="match status" value="1"/>
</dbReference>
<dbReference type="EC" id="2.7.7.60" evidence="7"/>
<evidence type="ECO:0000313" key="9">
    <source>
        <dbReference type="Proteomes" id="UP001596189"/>
    </source>
</evidence>
<evidence type="ECO:0000313" key="8">
    <source>
        <dbReference type="EMBL" id="MFC6006732.1"/>
    </source>
</evidence>
<comment type="caution">
    <text evidence="8">The sequence shown here is derived from an EMBL/GenBank/DDBJ whole genome shotgun (WGS) entry which is preliminary data.</text>
</comment>
<keyword evidence="9" id="KW-1185">Reference proteome</keyword>
<evidence type="ECO:0000256" key="4">
    <source>
        <dbReference type="ARBA" id="ARBA00022679"/>
    </source>
</evidence>
<dbReference type="CDD" id="cd02516">
    <property type="entry name" value="CDP-ME_synthetase"/>
    <property type="match status" value="1"/>
</dbReference>
<evidence type="ECO:0000256" key="5">
    <source>
        <dbReference type="ARBA" id="ARBA00022695"/>
    </source>
</evidence>
<keyword evidence="5 7" id="KW-0548">Nucleotidyltransferase</keyword>
<comment type="catalytic activity">
    <reaction evidence="1 7">
        <text>2-C-methyl-D-erythritol 4-phosphate + CTP + H(+) = 4-CDP-2-C-methyl-D-erythritol + diphosphate</text>
        <dbReference type="Rhea" id="RHEA:13429"/>
        <dbReference type="ChEBI" id="CHEBI:15378"/>
        <dbReference type="ChEBI" id="CHEBI:33019"/>
        <dbReference type="ChEBI" id="CHEBI:37563"/>
        <dbReference type="ChEBI" id="CHEBI:57823"/>
        <dbReference type="ChEBI" id="CHEBI:58262"/>
        <dbReference type="EC" id="2.7.7.60"/>
    </reaction>
</comment>
<dbReference type="PANTHER" id="PTHR32125">
    <property type="entry name" value="2-C-METHYL-D-ERYTHRITOL 4-PHOSPHATE CYTIDYLYLTRANSFERASE, CHLOROPLASTIC"/>
    <property type="match status" value="1"/>
</dbReference>
<dbReference type="GO" id="GO:0050518">
    <property type="term" value="F:2-C-methyl-D-erythritol 4-phosphate cytidylyltransferase activity"/>
    <property type="evidence" value="ECO:0007669"/>
    <property type="project" value="UniProtKB-EC"/>
</dbReference>
<comment type="pathway">
    <text evidence="2 7">Isoprenoid biosynthesis; isopentenyl diphosphate biosynthesis via DXP pathway; isopentenyl diphosphate from 1-deoxy-D-xylulose 5-phosphate: step 2/6.</text>
</comment>
<dbReference type="NCBIfam" id="TIGR00453">
    <property type="entry name" value="ispD"/>
    <property type="match status" value="1"/>
</dbReference>
<keyword evidence="6 7" id="KW-0414">Isoprene biosynthesis</keyword>
<dbReference type="HAMAP" id="MF_00108">
    <property type="entry name" value="IspD"/>
    <property type="match status" value="1"/>
</dbReference>
<comment type="function">
    <text evidence="7">Catalyzes the formation of 4-diphosphocytidyl-2-C-methyl-D-erythritol from CTP and 2-C-methyl-D-erythritol 4-phosphate (MEP).</text>
</comment>
<evidence type="ECO:0000256" key="3">
    <source>
        <dbReference type="ARBA" id="ARBA00009789"/>
    </source>
</evidence>
<evidence type="ECO:0000256" key="7">
    <source>
        <dbReference type="HAMAP-Rule" id="MF_00108"/>
    </source>
</evidence>
<name>A0ABW1JCW9_9ACTN</name>
<sequence>MTTGAVVVAAGSGSRLGADRPKAFVQLAGVTLLEHAVARLRDGGVRAIVAVVPDALVGQTQALLGDAAQVVAGGAERQDSVAAGLAALPADVDVVLVHDAARCLAPAALVARVASAVTADSPAVVPGLPVVDTVKEVDASGLVVGTVDRAPLRRVQTPQGFERALLERAHAAAGDSAATDDAALVERLGVRVRLVEGDPLALKVTTAEDLALAEWLLTRLSP</sequence>
<reference evidence="9" key="1">
    <citation type="journal article" date="2019" name="Int. J. Syst. Evol. Microbiol.">
        <title>The Global Catalogue of Microorganisms (GCM) 10K type strain sequencing project: providing services to taxonomists for standard genome sequencing and annotation.</title>
        <authorList>
            <consortium name="The Broad Institute Genomics Platform"/>
            <consortium name="The Broad Institute Genome Sequencing Center for Infectious Disease"/>
            <person name="Wu L."/>
            <person name="Ma J."/>
        </authorList>
    </citation>
    <scope>NUCLEOTIDE SEQUENCE [LARGE SCALE GENOMIC DNA]</scope>
    <source>
        <strain evidence="9">KACC 14249</strain>
    </source>
</reference>
<evidence type="ECO:0000256" key="1">
    <source>
        <dbReference type="ARBA" id="ARBA00001282"/>
    </source>
</evidence>
<feature type="site" description="Transition state stabilizer" evidence="7">
    <location>
        <position position="22"/>
    </location>
</feature>
<keyword evidence="4 7" id="KW-0808">Transferase</keyword>
<feature type="site" description="Positions MEP for the nucleophilic attack" evidence="7">
    <location>
        <position position="203"/>
    </location>
</feature>